<dbReference type="Pfam" id="PF13472">
    <property type="entry name" value="Lipase_GDSL_2"/>
    <property type="match status" value="1"/>
</dbReference>
<evidence type="ECO:0000256" key="1">
    <source>
        <dbReference type="ARBA" id="ARBA00022729"/>
    </source>
</evidence>
<keyword evidence="1" id="KW-0732">Signal</keyword>
<proteinExistence type="predicted"/>
<dbReference type="PANTHER" id="PTHR47635">
    <property type="entry name" value="CUB DOMAIN-CONTAINING PROTEIN"/>
    <property type="match status" value="1"/>
</dbReference>
<dbReference type="Gene3D" id="2.60.120.200">
    <property type="match status" value="3"/>
</dbReference>
<dbReference type="GO" id="GO:0016788">
    <property type="term" value="F:hydrolase activity, acting on ester bonds"/>
    <property type="evidence" value="ECO:0007669"/>
    <property type="project" value="UniProtKB-ARBA"/>
</dbReference>
<dbReference type="Gene3D" id="2.60.40.1220">
    <property type="match status" value="5"/>
</dbReference>
<dbReference type="InterPro" id="IPR032812">
    <property type="entry name" value="SbsA_Ig"/>
</dbReference>
<dbReference type="Proteomes" id="UP000501926">
    <property type="component" value="Chromosome"/>
</dbReference>
<feature type="domain" description="LamG-like jellyroll fold" evidence="4">
    <location>
        <begin position="106"/>
        <end position="254"/>
    </location>
</feature>
<dbReference type="SUPFAM" id="SSF49899">
    <property type="entry name" value="Concanavalin A-like lectins/glucanases"/>
    <property type="match status" value="3"/>
</dbReference>
<sequence>MTVLITNRNDNMPKRSKTFFAQSFFYKTLLFFLIFVPFLQSTYAQDTTLQAHYKFDEGTGVTATDSSGNNRNGTIKGATWTTGKNGGALSFNGTSNYVSISPLNYDEVSVSAWFYRNSVDTVSPDTIFGGWSWNKVEGYGLYFDQYSASQNTIRFIVTSQTSGGAKTQKYATKNLITSTGKWYHVAGTYNKITGEQKLYVDGQLVDTQTHPAGNTIVPYTYASYMAIGALTSNYGNMDGKVDEVQVSNRALNAQEVLSLFNNAATPDTTPPTVSATSPVRNATGVAVNSGIAATFSEAMDAATITTATFSVSDGGSNVNGAVSYSGTTATFMPSGSLSSSTTYTATITKVVTDVAGNAMTANYIWSFTTGGASPDTTPPTVSATSPVGNATGVAVNSGIAATFSEAMDAATITTATFSVSGGGSNVNGAVSYSGTTATFTPSGSLSSSTTYTATITTGVKDVASNAMTANYIWSFTTTGAVSDTTLQAHYKFDEGTGVTATDSSGNNRNGTIKGATWTTGKNGGALSFNGTSNYVSISPLNYDEVSVSAWFYRNSVDTVSPDTIFGGWSWNKVEGYGLYFDQYSASQNTIRFIVTSQTSGGAKTQKYATKNLITSTGKWYHVAGTYNKITGEQKLYVDGQLVDTQTHPAGNTIVPYTYASYMAIGALTSNYGNMDGKVDEVQVSNRALNAQEVLSLFNNAATPDTTPPTVSATSPVRNATGVAVNSGIAATFSEAMDAATITTATFSVSDGGSNVNGAVSYSGTTATFMPSGSLSSSTTYTATITKVVTDVAGNAMTANYIWSFTTGGASPDTTPPTVSATSPVNNETNVKVESVMAVTFSEAMDPNSIKTSTLLVNDGNNNIEGTVSYVGTMATFTPSGNLNYSTPYTATITTGVKDAAGNAMLTDYTWNFMTGVTSDITPPTVSVTSPVNNETNVEVERVITVTFSEAMDPDSIKTSTFLVNDGNKNIGGPVSYSGTTATFTPSGNLNYSTTYTATITTGVKDAAGNAMTANYTWSFTTVGGVSPEGMQAYYRLNEGTGATTADSSGHNRNGTITGITGSTWTTGKFGGALSFDNTKTYVSLPLLNDDEISVSAWFYRYSADTAAPDTIFGGWSWNSGGQGYGLYFDQYSGSRNTIRFIVTSQTSEGTKTLKHATKDLVTSTGKWYHVAGTYNKTTGKQKLYVDGQLVNTQIHPVGNTIVPYTAASYMAIGALTFNYGHIDGRVDEVRVYNRALSDQEVLSLRFYNTTTLSTSPLVRITTPDNYYLQENSDLFVQTETYNLEQNHRILFVLDSGTANEQTVSDYTEPYEVIFTNLSQGEHVIDAFVVDDLDNKVSDVYTRDTRVQIGIGDYHWAMGDSITRGIGDDDPSDDTSQDGRNNGGGYTPVLNDLLTAERGYPQAVFNEGVGGSTSVDGYSSIQRLLRRHPNAGWCLVQYGTNDANPLGLAIPSGLGLNPDDSGYPGTFKDNMQKIIDAINSRGQKVCLAKAPIALGDSRETYQDPDLARRNVLIKQYNQVIDEFKNNVSNNIVIIPPDFYSYFNYSDPSTGLRRYEGEYADILHPNGIGYRSMSNLWFQALTQ</sequence>
<feature type="domain" description="LamG-like jellyroll fold" evidence="4">
    <location>
        <begin position="1090"/>
        <end position="1239"/>
    </location>
</feature>
<evidence type="ECO:0000313" key="6">
    <source>
        <dbReference type="Proteomes" id="UP000501926"/>
    </source>
</evidence>
<accession>A0A6G7GU28</accession>
<dbReference type="InterPro" id="IPR013830">
    <property type="entry name" value="SGNH_hydro"/>
</dbReference>
<evidence type="ECO:0000313" key="5">
    <source>
        <dbReference type="EMBL" id="QII12823.1"/>
    </source>
</evidence>
<reference evidence="5 6" key="1">
    <citation type="submission" date="2020-02" db="EMBL/GenBank/DDBJ databases">
        <title>Newly sequenced genome of strain CSTR1 showed variability in Candidatus Kuenenia stuttgartiensis genomes.</title>
        <authorList>
            <person name="Ding C."/>
            <person name="Adrian L."/>
        </authorList>
    </citation>
    <scope>NUCLEOTIDE SEQUENCE [LARGE SCALE GENOMIC DNA]</scope>
    <source>
        <strain evidence="5 6">CSTR1</strain>
    </source>
</reference>
<feature type="region of interest" description="Disordered" evidence="3">
    <location>
        <begin position="1361"/>
        <end position="1387"/>
    </location>
</feature>
<evidence type="ECO:0000256" key="2">
    <source>
        <dbReference type="ARBA" id="ARBA00023157"/>
    </source>
</evidence>
<feature type="domain" description="LamG-like jellyroll fold" evidence="4">
    <location>
        <begin position="543"/>
        <end position="691"/>
    </location>
</feature>
<dbReference type="InterPro" id="IPR006558">
    <property type="entry name" value="LamG-like"/>
</dbReference>
<name>A0A6G7GU28_KUEST</name>
<evidence type="ECO:0000256" key="3">
    <source>
        <dbReference type="SAM" id="MobiDB-lite"/>
    </source>
</evidence>
<protein>
    <recommendedName>
        <fullName evidence="4">LamG-like jellyroll fold domain-containing protein</fullName>
    </recommendedName>
</protein>
<dbReference type="InterPro" id="IPR014755">
    <property type="entry name" value="Cu-Rt/internalin_Ig-like"/>
</dbReference>
<dbReference type="CDD" id="cd00229">
    <property type="entry name" value="SGNH_hydrolase"/>
    <property type="match status" value="1"/>
</dbReference>
<gene>
    <name evidence="5" type="ORF">KsCSTR_34440</name>
</gene>
<dbReference type="Gene3D" id="3.40.50.1110">
    <property type="entry name" value="SGNH hydrolase"/>
    <property type="match status" value="1"/>
</dbReference>
<dbReference type="EMBL" id="CP049055">
    <property type="protein sequence ID" value="QII12823.1"/>
    <property type="molecule type" value="Genomic_DNA"/>
</dbReference>
<dbReference type="SUPFAM" id="SSF52266">
    <property type="entry name" value="SGNH hydrolase"/>
    <property type="match status" value="1"/>
</dbReference>
<dbReference type="InterPro" id="IPR036514">
    <property type="entry name" value="SGNH_hydro_sf"/>
</dbReference>
<dbReference type="SMART" id="SM00560">
    <property type="entry name" value="LamGL"/>
    <property type="match status" value="3"/>
</dbReference>
<dbReference type="Pfam" id="PF13205">
    <property type="entry name" value="Big_5"/>
    <property type="match status" value="5"/>
</dbReference>
<dbReference type="PANTHER" id="PTHR47635:SF2">
    <property type="entry name" value="LAMG-LIKE JELLYROLL FOLD DOMAIN-CONTAINING PROTEIN"/>
    <property type="match status" value="1"/>
</dbReference>
<evidence type="ECO:0000259" key="4">
    <source>
        <dbReference type="SMART" id="SM00560"/>
    </source>
</evidence>
<dbReference type="InterPro" id="IPR013320">
    <property type="entry name" value="ConA-like_dom_sf"/>
</dbReference>
<dbReference type="Pfam" id="PF13385">
    <property type="entry name" value="Laminin_G_3"/>
    <property type="match status" value="3"/>
</dbReference>
<keyword evidence="2" id="KW-1015">Disulfide bond</keyword>
<organism evidence="5 6">
    <name type="scientific">Kuenenia stuttgartiensis</name>
    <dbReference type="NCBI Taxonomy" id="174633"/>
    <lineage>
        <taxon>Bacteria</taxon>
        <taxon>Pseudomonadati</taxon>
        <taxon>Planctomycetota</taxon>
        <taxon>Candidatus Brocadiia</taxon>
        <taxon>Candidatus Brocadiales</taxon>
        <taxon>Candidatus Brocadiaceae</taxon>
        <taxon>Candidatus Kuenenia</taxon>
    </lineage>
</organism>